<dbReference type="Proteomes" id="UP000192756">
    <property type="component" value="Unassembled WGS sequence"/>
</dbReference>
<accession>A0A1W2CLS1</accession>
<dbReference type="OrthoDB" id="980645at2"/>
<evidence type="ECO:0000313" key="2">
    <source>
        <dbReference type="EMBL" id="SMC85832.1"/>
    </source>
</evidence>
<reference evidence="3" key="1">
    <citation type="submission" date="2017-04" db="EMBL/GenBank/DDBJ databases">
        <authorList>
            <person name="Varghese N."/>
            <person name="Submissions S."/>
        </authorList>
    </citation>
    <scope>NUCLEOTIDE SEQUENCE [LARGE SCALE GENOMIC DNA]</scope>
    <source>
        <strain evidence="3">DSM 12126</strain>
    </source>
</reference>
<name>A0A1W2CLS1_9SPHI</name>
<feature type="chain" id="PRO_5013071569" description="Secreted protein" evidence="1">
    <location>
        <begin position="18"/>
        <end position="123"/>
    </location>
</feature>
<organism evidence="2 3">
    <name type="scientific">Pedobacter africanus</name>
    <dbReference type="NCBI Taxonomy" id="151894"/>
    <lineage>
        <taxon>Bacteria</taxon>
        <taxon>Pseudomonadati</taxon>
        <taxon>Bacteroidota</taxon>
        <taxon>Sphingobacteriia</taxon>
        <taxon>Sphingobacteriales</taxon>
        <taxon>Sphingobacteriaceae</taxon>
        <taxon>Pedobacter</taxon>
    </lineage>
</organism>
<gene>
    <name evidence="2" type="ORF">SAMN04488524_2962</name>
</gene>
<dbReference type="EMBL" id="FWXT01000002">
    <property type="protein sequence ID" value="SMC85832.1"/>
    <property type="molecule type" value="Genomic_DNA"/>
</dbReference>
<feature type="signal peptide" evidence="1">
    <location>
        <begin position="1"/>
        <end position="17"/>
    </location>
</feature>
<protein>
    <recommendedName>
        <fullName evidence="4">Secreted protein</fullName>
    </recommendedName>
</protein>
<evidence type="ECO:0000313" key="3">
    <source>
        <dbReference type="Proteomes" id="UP000192756"/>
    </source>
</evidence>
<keyword evidence="1" id="KW-0732">Signal</keyword>
<dbReference type="AlphaFoldDB" id="A0A1W2CLS1"/>
<keyword evidence="3" id="KW-1185">Reference proteome</keyword>
<sequence length="123" mass="14111">MLLKPLSILLLFSLLSANCSNLFVYLGFEANRNYIAKELCINRDKPEMHCNGKCYLMKKLKQAQEKEEKQERSSQKVQIQDAVVFQKLVCTSPVKHLRPSRAAEIPFALPRHSAAIFHPPKEN</sequence>
<evidence type="ECO:0000256" key="1">
    <source>
        <dbReference type="SAM" id="SignalP"/>
    </source>
</evidence>
<dbReference type="STRING" id="151894.SAMN04488524_2962"/>
<proteinExistence type="predicted"/>
<dbReference type="RefSeq" id="WP_084239789.1">
    <property type="nucleotide sequence ID" value="NZ_FWXT01000002.1"/>
</dbReference>
<evidence type="ECO:0008006" key="4">
    <source>
        <dbReference type="Google" id="ProtNLM"/>
    </source>
</evidence>